<gene>
    <name evidence="1" type="ORF">MBJ925_LOCUS30336</name>
    <name evidence="2" type="ORF">SMN809_LOCUS56293</name>
</gene>
<reference evidence="1" key="1">
    <citation type="submission" date="2021-02" db="EMBL/GenBank/DDBJ databases">
        <authorList>
            <person name="Nowell W R."/>
        </authorList>
    </citation>
    <scope>NUCLEOTIDE SEQUENCE</scope>
</reference>
<dbReference type="Proteomes" id="UP000663824">
    <property type="component" value="Unassembled WGS sequence"/>
</dbReference>
<dbReference type="PANTHER" id="PTHR47326">
    <property type="entry name" value="TRANSPOSABLE ELEMENT TC3 TRANSPOSASE-LIKE PROTEIN"/>
    <property type="match status" value="1"/>
</dbReference>
<dbReference type="EMBL" id="CAJNRE010016394">
    <property type="protein sequence ID" value="CAF2145821.1"/>
    <property type="molecule type" value="Genomic_DNA"/>
</dbReference>
<dbReference type="PANTHER" id="PTHR47326:SF1">
    <property type="entry name" value="HTH PSQ-TYPE DOMAIN-CONTAINING PROTEIN"/>
    <property type="match status" value="1"/>
</dbReference>
<proteinExistence type="predicted"/>
<evidence type="ECO:0000313" key="2">
    <source>
        <dbReference type="EMBL" id="CAF4991191.1"/>
    </source>
</evidence>
<protein>
    <recommendedName>
        <fullName evidence="4">Transposase</fullName>
    </recommendedName>
</protein>
<evidence type="ECO:0000313" key="1">
    <source>
        <dbReference type="EMBL" id="CAF2145821.1"/>
    </source>
</evidence>
<evidence type="ECO:0008006" key="4">
    <source>
        <dbReference type="Google" id="ProtNLM"/>
    </source>
</evidence>
<sequence>MTVAFFSDESTFYISGIVNKHNCRIWSTNNTFNTIESAMNTAKINVWCGMSNKQIIDPYFVEDETVNGRNYLDMLKDYFYPIIQRKRLHNKIIFQQDGAPAHFSKEVRELLNEKFDGRWIDRGGTISWAPRSPDLTPLDFFIGIY</sequence>
<dbReference type="EMBL" id="CAJOBI010200828">
    <property type="protein sequence ID" value="CAF4991191.1"/>
    <property type="molecule type" value="Genomic_DNA"/>
</dbReference>
<dbReference type="GO" id="GO:0003676">
    <property type="term" value="F:nucleic acid binding"/>
    <property type="evidence" value="ECO:0007669"/>
    <property type="project" value="InterPro"/>
</dbReference>
<evidence type="ECO:0000313" key="3">
    <source>
        <dbReference type="Proteomes" id="UP000663824"/>
    </source>
</evidence>
<comment type="caution">
    <text evidence="1">The sequence shown here is derived from an EMBL/GenBank/DDBJ whole genome shotgun (WGS) entry which is preliminary data.</text>
</comment>
<organism evidence="1 3">
    <name type="scientific">Rotaria magnacalcarata</name>
    <dbReference type="NCBI Taxonomy" id="392030"/>
    <lineage>
        <taxon>Eukaryota</taxon>
        <taxon>Metazoa</taxon>
        <taxon>Spiralia</taxon>
        <taxon>Gnathifera</taxon>
        <taxon>Rotifera</taxon>
        <taxon>Eurotatoria</taxon>
        <taxon>Bdelloidea</taxon>
        <taxon>Philodinida</taxon>
        <taxon>Philodinidae</taxon>
        <taxon>Rotaria</taxon>
    </lineage>
</organism>
<dbReference type="AlphaFoldDB" id="A0A816XE12"/>
<name>A0A816XE12_9BILA</name>
<dbReference type="Proteomes" id="UP000676336">
    <property type="component" value="Unassembled WGS sequence"/>
</dbReference>
<dbReference type="InterPro" id="IPR036397">
    <property type="entry name" value="RNaseH_sf"/>
</dbReference>
<accession>A0A816XE12</accession>
<dbReference type="Gene3D" id="3.30.420.10">
    <property type="entry name" value="Ribonuclease H-like superfamily/Ribonuclease H"/>
    <property type="match status" value="1"/>
</dbReference>